<accession>A0A023G0Y1</accession>
<keyword evidence="1" id="KW-1133">Transmembrane helix</keyword>
<evidence type="ECO:0000256" key="1">
    <source>
        <dbReference type="SAM" id="Phobius"/>
    </source>
</evidence>
<feature type="transmembrane region" description="Helical" evidence="1">
    <location>
        <begin position="39"/>
        <end position="66"/>
    </location>
</feature>
<evidence type="ECO:0000313" key="2">
    <source>
        <dbReference type="EMBL" id="JAC27369.1"/>
    </source>
</evidence>
<sequence length="72" mass="8214">MFFVPLSAIFSLASGCCLKGKLLPLHRLHISSFSLHHSVWKNCFISIILVYQPVMFISLVSSSGVWHHIKFR</sequence>
<organism evidence="2">
    <name type="scientific">Amblyomma triste</name>
    <name type="common">Neotropical tick</name>
    <dbReference type="NCBI Taxonomy" id="251400"/>
    <lineage>
        <taxon>Eukaryota</taxon>
        <taxon>Metazoa</taxon>
        <taxon>Ecdysozoa</taxon>
        <taxon>Arthropoda</taxon>
        <taxon>Chelicerata</taxon>
        <taxon>Arachnida</taxon>
        <taxon>Acari</taxon>
        <taxon>Parasitiformes</taxon>
        <taxon>Ixodida</taxon>
        <taxon>Ixodoidea</taxon>
        <taxon>Ixodidae</taxon>
        <taxon>Amblyomminae</taxon>
        <taxon>Amblyomma</taxon>
    </lineage>
</organism>
<keyword evidence="1" id="KW-0472">Membrane</keyword>
<protein>
    <submittedName>
        <fullName evidence="2">Putative secreted protein</fullName>
    </submittedName>
</protein>
<dbReference type="EMBL" id="GBBM01008049">
    <property type="protein sequence ID" value="JAC27369.1"/>
    <property type="molecule type" value="mRNA"/>
</dbReference>
<proteinExistence type="evidence at transcript level"/>
<keyword evidence="1" id="KW-0812">Transmembrane</keyword>
<name>A0A023G0Y1_AMBTT</name>
<reference evidence="2" key="1">
    <citation type="submission" date="2014-03" db="EMBL/GenBank/DDBJ databases">
        <title>The sialotranscriptome of Amblyomma triste, Amblyomma parvum and Amblyomma cajennense ticks, uncovered by 454-based RNA-seq.</title>
        <authorList>
            <person name="Garcia G.R."/>
            <person name="Gardinassi L.G."/>
            <person name="Ribeiro J.M."/>
            <person name="Anatriello E."/>
            <person name="Ferreira B.R."/>
            <person name="Moreira H.N."/>
            <person name="Mafra C."/>
            <person name="Olegario M.M."/>
            <person name="Szabo P.J."/>
            <person name="Miranda-Santos I.K."/>
            <person name="Maruyama S.R."/>
        </authorList>
    </citation>
    <scope>NUCLEOTIDE SEQUENCE</scope>
    <source>
        <strain evidence="2">Mato Grasso do Sul</strain>
        <tissue evidence="2">Salivary glands</tissue>
    </source>
</reference>
<dbReference type="AlphaFoldDB" id="A0A023G0Y1"/>